<proteinExistence type="predicted"/>
<dbReference type="SUPFAM" id="SSF46785">
    <property type="entry name" value="Winged helix' DNA-binding domain"/>
    <property type="match status" value="1"/>
</dbReference>
<dbReference type="SMART" id="SM00345">
    <property type="entry name" value="HTH_GNTR"/>
    <property type="match status" value="1"/>
</dbReference>
<evidence type="ECO:0000256" key="2">
    <source>
        <dbReference type="ARBA" id="ARBA00023015"/>
    </source>
</evidence>
<evidence type="ECO:0000256" key="3">
    <source>
        <dbReference type="ARBA" id="ARBA00023125"/>
    </source>
</evidence>
<dbReference type="PANTHER" id="PTHR46577">
    <property type="entry name" value="HTH-TYPE TRANSCRIPTIONAL REGULATORY PROTEIN GABR"/>
    <property type="match status" value="1"/>
</dbReference>
<dbReference type="GO" id="GO:0003677">
    <property type="term" value="F:DNA binding"/>
    <property type="evidence" value="ECO:0007669"/>
    <property type="project" value="UniProtKB-KW"/>
</dbReference>
<dbReference type="InterPro" id="IPR051446">
    <property type="entry name" value="HTH_trans_reg/aminotransferase"/>
</dbReference>
<evidence type="ECO:0000256" key="1">
    <source>
        <dbReference type="ARBA" id="ARBA00022898"/>
    </source>
</evidence>
<evidence type="ECO:0000259" key="5">
    <source>
        <dbReference type="PROSITE" id="PS50949"/>
    </source>
</evidence>
<dbReference type="EMBL" id="WNKZ01000221">
    <property type="protein sequence ID" value="MTV56500.1"/>
    <property type="molecule type" value="Genomic_DNA"/>
</dbReference>
<reference evidence="6 7" key="1">
    <citation type="submission" date="2019-11" db="EMBL/GenBank/DDBJ databases">
        <title>Type strains purchased from KCTC, JCM and DSMZ.</title>
        <authorList>
            <person name="Lu H."/>
        </authorList>
    </citation>
    <scope>NUCLEOTIDE SEQUENCE [LARGE SCALE GENOMIC DNA]</scope>
    <source>
        <strain evidence="6 7">KCTC 52429</strain>
    </source>
</reference>
<gene>
    <name evidence="6" type="ORF">GM672_27700</name>
</gene>
<organism evidence="6 7">
    <name type="scientific">Pseudoduganella buxea</name>
    <dbReference type="NCBI Taxonomy" id="1949069"/>
    <lineage>
        <taxon>Bacteria</taxon>
        <taxon>Pseudomonadati</taxon>
        <taxon>Pseudomonadota</taxon>
        <taxon>Betaproteobacteria</taxon>
        <taxon>Burkholderiales</taxon>
        <taxon>Oxalobacteraceae</taxon>
        <taxon>Telluria group</taxon>
        <taxon>Pseudoduganella</taxon>
    </lineage>
</organism>
<dbReference type="AlphaFoldDB" id="A0A6I3T496"/>
<dbReference type="PRINTS" id="PR00035">
    <property type="entry name" value="HTHGNTR"/>
</dbReference>
<comment type="caution">
    <text evidence="6">The sequence shown here is derived from an EMBL/GenBank/DDBJ whole genome shotgun (WGS) entry which is preliminary data.</text>
</comment>
<dbReference type="PANTHER" id="PTHR46577:SF1">
    <property type="entry name" value="HTH-TYPE TRANSCRIPTIONAL REGULATORY PROTEIN GABR"/>
    <property type="match status" value="1"/>
</dbReference>
<feature type="non-terminal residue" evidence="6">
    <location>
        <position position="103"/>
    </location>
</feature>
<evidence type="ECO:0000313" key="7">
    <source>
        <dbReference type="Proteomes" id="UP000430634"/>
    </source>
</evidence>
<keyword evidence="2" id="KW-0805">Transcription regulation</keyword>
<sequence length="103" mass="11294">MDYALLLSSFDREHGHRSWPRQRLLHECLRWAIRDGTLAPGTRLVATRTLAADLGVARNTVLYAYEQLASEGFVVPDKRGTVVATLATGAPRRKAAPVPQAGL</sequence>
<dbReference type="OrthoDB" id="9799812at2"/>
<evidence type="ECO:0000313" key="6">
    <source>
        <dbReference type="EMBL" id="MTV56500.1"/>
    </source>
</evidence>
<accession>A0A6I3T496</accession>
<protein>
    <submittedName>
        <fullName evidence="6">GntR family transcriptional regulator</fullName>
    </submittedName>
</protein>
<dbReference type="Gene3D" id="1.10.10.10">
    <property type="entry name" value="Winged helix-like DNA-binding domain superfamily/Winged helix DNA-binding domain"/>
    <property type="match status" value="1"/>
</dbReference>
<dbReference type="InterPro" id="IPR036390">
    <property type="entry name" value="WH_DNA-bd_sf"/>
</dbReference>
<dbReference type="Proteomes" id="UP000430634">
    <property type="component" value="Unassembled WGS sequence"/>
</dbReference>
<evidence type="ECO:0000256" key="4">
    <source>
        <dbReference type="ARBA" id="ARBA00023163"/>
    </source>
</evidence>
<feature type="domain" description="HTH gntR-type" evidence="5">
    <location>
        <begin position="19"/>
        <end position="86"/>
    </location>
</feature>
<keyword evidence="4" id="KW-0804">Transcription</keyword>
<dbReference type="RefSeq" id="WP_155473694.1">
    <property type="nucleotide sequence ID" value="NZ_WNKZ01000221.1"/>
</dbReference>
<name>A0A6I3T496_9BURK</name>
<dbReference type="InterPro" id="IPR000524">
    <property type="entry name" value="Tscrpt_reg_HTH_GntR"/>
</dbReference>
<dbReference type="CDD" id="cd07377">
    <property type="entry name" value="WHTH_GntR"/>
    <property type="match status" value="1"/>
</dbReference>
<dbReference type="GO" id="GO:0003700">
    <property type="term" value="F:DNA-binding transcription factor activity"/>
    <property type="evidence" value="ECO:0007669"/>
    <property type="project" value="InterPro"/>
</dbReference>
<keyword evidence="3" id="KW-0238">DNA-binding</keyword>
<dbReference type="InterPro" id="IPR036388">
    <property type="entry name" value="WH-like_DNA-bd_sf"/>
</dbReference>
<keyword evidence="1" id="KW-0663">Pyridoxal phosphate</keyword>
<dbReference type="Pfam" id="PF00392">
    <property type="entry name" value="GntR"/>
    <property type="match status" value="1"/>
</dbReference>
<dbReference type="PROSITE" id="PS50949">
    <property type="entry name" value="HTH_GNTR"/>
    <property type="match status" value="1"/>
</dbReference>